<protein>
    <submittedName>
        <fullName evidence="1">Uncharacterized protein</fullName>
    </submittedName>
</protein>
<sequence>MAAAHRRRVSQPNVTGGRAWPVGGSLCPCCQPVVRPCPGLPNAELVFVFAIYSIAVQRKTVAINQKVMPGSEPVGAHLAGCIARRS</sequence>
<keyword evidence="2" id="KW-1185">Reference proteome</keyword>
<dbReference type="InParanoid" id="A0A066W066"/>
<dbReference type="RefSeq" id="XP_013243356.1">
    <property type="nucleotide sequence ID" value="XM_013387902.1"/>
</dbReference>
<evidence type="ECO:0000313" key="1">
    <source>
        <dbReference type="EMBL" id="KDN45918.1"/>
    </source>
</evidence>
<comment type="caution">
    <text evidence="1">The sequence shown here is derived from an EMBL/GenBank/DDBJ whole genome shotgun (WGS) entry which is preliminary data.</text>
</comment>
<dbReference type="HOGENOM" id="CLU_2499455_0_0_1"/>
<dbReference type="Proteomes" id="UP000027361">
    <property type="component" value="Unassembled WGS sequence"/>
</dbReference>
<dbReference type="AlphaFoldDB" id="A0A066W066"/>
<evidence type="ECO:0000313" key="2">
    <source>
        <dbReference type="Proteomes" id="UP000027361"/>
    </source>
</evidence>
<dbReference type="EMBL" id="JMSN01000039">
    <property type="protein sequence ID" value="KDN45918.1"/>
    <property type="molecule type" value="Genomic_DNA"/>
</dbReference>
<gene>
    <name evidence="1" type="ORF">K437DRAFT_114154</name>
</gene>
<proteinExistence type="predicted"/>
<accession>A0A066W066</accession>
<name>A0A066W066_TILAU</name>
<dbReference type="GeneID" id="25261321"/>
<organism evidence="1 2">
    <name type="scientific">Tilletiaria anomala (strain ATCC 24038 / CBS 436.72 / UBC 951)</name>
    <dbReference type="NCBI Taxonomy" id="1037660"/>
    <lineage>
        <taxon>Eukaryota</taxon>
        <taxon>Fungi</taxon>
        <taxon>Dikarya</taxon>
        <taxon>Basidiomycota</taxon>
        <taxon>Ustilaginomycotina</taxon>
        <taxon>Exobasidiomycetes</taxon>
        <taxon>Georgefischeriales</taxon>
        <taxon>Tilletiariaceae</taxon>
        <taxon>Tilletiaria</taxon>
    </lineage>
</organism>
<reference evidence="1 2" key="1">
    <citation type="submission" date="2014-05" db="EMBL/GenBank/DDBJ databases">
        <title>Draft genome sequence of a rare smut relative, Tilletiaria anomala UBC 951.</title>
        <authorList>
            <consortium name="DOE Joint Genome Institute"/>
            <person name="Toome M."/>
            <person name="Kuo A."/>
            <person name="Henrissat B."/>
            <person name="Lipzen A."/>
            <person name="Tritt A."/>
            <person name="Yoshinaga Y."/>
            <person name="Zane M."/>
            <person name="Barry K."/>
            <person name="Grigoriev I.V."/>
            <person name="Spatafora J.W."/>
            <person name="Aimea M.C."/>
        </authorList>
    </citation>
    <scope>NUCLEOTIDE SEQUENCE [LARGE SCALE GENOMIC DNA]</scope>
    <source>
        <strain evidence="1 2">UBC 951</strain>
    </source>
</reference>